<evidence type="ECO:0000313" key="3">
    <source>
        <dbReference type="Proteomes" id="UP000440004"/>
    </source>
</evidence>
<reference evidence="2 3" key="1">
    <citation type="submission" date="2019-10" db="EMBL/GenBank/DDBJ databases">
        <title>Alkalibaculum tamaniensis sp.nov., a new alkaliphilic acetogen, isolated on methoxylated aromatics from a mud volcano.</title>
        <authorList>
            <person name="Khomyakova M.A."/>
            <person name="Merkel A.Y."/>
            <person name="Bonch-Osmolovskaya E.A."/>
            <person name="Slobodkin A.I."/>
        </authorList>
    </citation>
    <scope>NUCLEOTIDE SEQUENCE [LARGE SCALE GENOMIC DNA]</scope>
    <source>
        <strain evidence="2 3">M08DMB</strain>
    </source>
</reference>
<comment type="caution">
    <text evidence="2">The sequence shown here is derived from an EMBL/GenBank/DDBJ whole genome shotgun (WGS) entry which is preliminary data.</text>
</comment>
<dbReference type="Proteomes" id="UP000440004">
    <property type="component" value="Unassembled WGS sequence"/>
</dbReference>
<dbReference type="RefSeq" id="WP_152806815.1">
    <property type="nucleotide sequence ID" value="NZ_WHNX01000052.1"/>
</dbReference>
<evidence type="ECO:0000313" key="2">
    <source>
        <dbReference type="EMBL" id="MPW27258.1"/>
    </source>
</evidence>
<feature type="region of interest" description="Disordered" evidence="1">
    <location>
        <begin position="205"/>
        <end position="224"/>
    </location>
</feature>
<dbReference type="EMBL" id="WHNX01000052">
    <property type="protein sequence ID" value="MPW27258.1"/>
    <property type="molecule type" value="Genomic_DNA"/>
</dbReference>
<protein>
    <submittedName>
        <fullName evidence="2">Uncharacterized protein</fullName>
    </submittedName>
</protein>
<gene>
    <name evidence="2" type="ORF">GC105_15940</name>
</gene>
<keyword evidence="3" id="KW-1185">Reference proteome</keyword>
<name>A0A6A7KCL5_9FIRM</name>
<proteinExistence type="predicted"/>
<organism evidence="2 3">
    <name type="scientific">Alkalibaculum sporogenes</name>
    <dbReference type="NCBI Taxonomy" id="2655001"/>
    <lineage>
        <taxon>Bacteria</taxon>
        <taxon>Bacillati</taxon>
        <taxon>Bacillota</taxon>
        <taxon>Clostridia</taxon>
        <taxon>Eubacteriales</taxon>
        <taxon>Eubacteriaceae</taxon>
        <taxon>Alkalibaculum</taxon>
    </lineage>
</organism>
<sequence>MRQRKFIFLEAIDIGYSISSNKLKGHVQFDESKDKIAVSLFIEGLNHDEYGVDILHGENICTNIGNFYGNSRIETKFYTSNSINNIRAILIYPMSDKNKIVLIGYLIDKSKLNINEISYMRGINNNNLENNEKKIINEISDDLKTISKKVEEDNNNIEKNIILEEDINISTNIEDNIFDQMDEGFMSENKTIDNEDELQKKENLIKNSNSQSNSKESESNSSPKGGMYNNKIFYLWQNIDKLDECLKKANPFMQSIPKHKWWYVKEYDTEIQYYSILYNGYMMPMVYPYMNYKNIGNIDNEWIFGAVTDDYEGKEVLKYFVYGIPGKFYMQDQPFRGSTGYLYWQSKDVIKRDPQGYWLLYVDVHTGKIVIPRRPVKPPLNKNIMHNNM</sequence>
<feature type="compositionally biased region" description="Low complexity" evidence="1">
    <location>
        <begin position="206"/>
        <end position="222"/>
    </location>
</feature>
<evidence type="ECO:0000256" key="1">
    <source>
        <dbReference type="SAM" id="MobiDB-lite"/>
    </source>
</evidence>
<accession>A0A6A7KCL5</accession>
<dbReference type="AlphaFoldDB" id="A0A6A7KCL5"/>